<dbReference type="InterPro" id="IPR037381">
    <property type="entry name" value="RFWD3"/>
</dbReference>
<evidence type="ECO:0000313" key="7">
    <source>
        <dbReference type="EMBL" id="CBY43142.1"/>
    </source>
</evidence>
<proteinExistence type="predicted"/>
<dbReference type="Proteomes" id="UP000011014">
    <property type="component" value="Unassembled WGS sequence"/>
</dbReference>
<dbReference type="PROSITE" id="PS50089">
    <property type="entry name" value="ZF_RING_2"/>
    <property type="match status" value="1"/>
</dbReference>
<keyword evidence="5" id="KW-0175">Coiled coil</keyword>
<dbReference type="AlphaFoldDB" id="E4Z614"/>
<dbReference type="PANTHER" id="PTHR16047:SF7">
    <property type="entry name" value="E3 UBIQUITIN-PROTEIN LIGASE RFWD3"/>
    <property type="match status" value="1"/>
</dbReference>
<dbReference type="InterPro" id="IPR001841">
    <property type="entry name" value="Znf_RING"/>
</dbReference>
<dbReference type="GO" id="GO:0004842">
    <property type="term" value="F:ubiquitin-protein transferase activity"/>
    <property type="evidence" value="ECO:0007669"/>
    <property type="project" value="InterPro"/>
</dbReference>
<dbReference type="InterPro" id="IPR013083">
    <property type="entry name" value="Znf_RING/FYVE/PHD"/>
</dbReference>
<evidence type="ECO:0000256" key="3">
    <source>
        <dbReference type="ARBA" id="ARBA00022833"/>
    </source>
</evidence>
<sequence>STKQRIAIQDAEIRRLARAEEDLHVNIKQAISEQEKIMHEKMQAEIHLQDHAAINKESENKLKELEQKRLEMEAKIKEGEKARNDLMTSRNRYQANVEKEKQEYKKKLEVLEEIEEGNILTCIICYDPYDDADHFAAALPCGHRFGNTCIKTSLQRNGNCPTCMKNFGVNDLIRLFVQ</sequence>
<organism evidence="7">
    <name type="scientific">Oikopleura dioica</name>
    <name type="common">Tunicate</name>
    <dbReference type="NCBI Taxonomy" id="34765"/>
    <lineage>
        <taxon>Eukaryota</taxon>
        <taxon>Metazoa</taxon>
        <taxon>Chordata</taxon>
        <taxon>Tunicata</taxon>
        <taxon>Appendicularia</taxon>
        <taxon>Copelata</taxon>
        <taxon>Oikopleuridae</taxon>
        <taxon>Oikopleura</taxon>
    </lineage>
</organism>
<evidence type="ECO:0000256" key="2">
    <source>
        <dbReference type="ARBA" id="ARBA00022771"/>
    </source>
</evidence>
<keyword evidence="3" id="KW-0862">Zinc</keyword>
<reference evidence="7" key="1">
    <citation type="journal article" date="2010" name="Science">
        <title>Plasticity of animal genome architecture unmasked by rapid evolution of a pelagic tunicate.</title>
        <authorList>
            <person name="Denoeud F."/>
            <person name="Henriet S."/>
            <person name="Mungpakdee S."/>
            <person name="Aury J.M."/>
            <person name="Da Silva C."/>
            <person name="Brinkmann H."/>
            <person name="Mikhaleva J."/>
            <person name="Olsen L.C."/>
            <person name="Jubin C."/>
            <person name="Canestro C."/>
            <person name="Bouquet J.M."/>
            <person name="Danks G."/>
            <person name="Poulain J."/>
            <person name="Campsteijn C."/>
            <person name="Adamski M."/>
            <person name="Cross I."/>
            <person name="Yadetie F."/>
            <person name="Muffato M."/>
            <person name="Louis A."/>
            <person name="Butcher S."/>
            <person name="Tsagkogeorga G."/>
            <person name="Konrad A."/>
            <person name="Singh S."/>
            <person name="Jensen M.F."/>
            <person name="Cong E.H."/>
            <person name="Eikeseth-Otteraa H."/>
            <person name="Noel B."/>
            <person name="Anthouard V."/>
            <person name="Porcel B.M."/>
            <person name="Kachouri-Lafond R."/>
            <person name="Nishino A."/>
            <person name="Ugolini M."/>
            <person name="Chourrout P."/>
            <person name="Nishida H."/>
            <person name="Aasland R."/>
            <person name="Huzurbazar S."/>
            <person name="Westhof E."/>
            <person name="Delsuc F."/>
            <person name="Lehrach H."/>
            <person name="Reinhardt R."/>
            <person name="Weissenbach J."/>
            <person name="Roy S.W."/>
            <person name="Artiguenave F."/>
            <person name="Postlethwait J.H."/>
            <person name="Manak J.R."/>
            <person name="Thompson E.M."/>
            <person name="Jaillon O."/>
            <person name="Du Pasquier L."/>
            <person name="Boudinot P."/>
            <person name="Liberles D.A."/>
            <person name="Volff J.N."/>
            <person name="Philippe H."/>
            <person name="Lenhard B."/>
            <person name="Roest Crollius H."/>
            <person name="Wincker P."/>
            <person name="Chourrout D."/>
        </authorList>
    </citation>
    <scope>NUCLEOTIDE SEQUENCE [LARGE SCALE GENOMIC DNA]</scope>
</reference>
<feature type="domain" description="RING-type" evidence="6">
    <location>
        <begin position="122"/>
        <end position="163"/>
    </location>
</feature>
<name>E4Z614_OIKDI</name>
<feature type="coiled-coil region" evidence="5">
    <location>
        <begin position="48"/>
        <end position="117"/>
    </location>
</feature>
<evidence type="ECO:0000256" key="1">
    <source>
        <dbReference type="ARBA" id="ARBA00022723"/>
    </source>
</evidence>
<dbReference type="SMART" id="SM00184">
    <property type="entry name" value="RING"/>
    <property type="match status" value="1"/>
</dbReference>
<dbReference type="GO" id="GO:0036297">
    <property type="term" value="P:interstrand cross-link repair"/>
    <property type="evidence" value="ECO:0007669"/>
    <property type="project" value="InterPro"/>
</dbReference>
<dbReference type="EMBL" id="FN657887">
    <property type="protein sequence ID" value="CBY43142.1"/>
    <property type="molecule type" value="Genomic_DNA"/>
</dbReference>
<dbReference type="SUPFAM" id="SSF57850">
    <property type="entry name" value="RING/U-box"/>
    <property type="match status" value="1"/>
</dbReference>
<dbReference type="GO" id="GO:0016567">
    <property type="term" value="P:protein ubiquitination"/>
    <property type="evidence" value="ECO:0007669"/>
    <property type="project" value="InterPro"/>
</dbReference>
<gene>
    <name evidence="7" type="ORF">GSOID_T00027719001</name>
</gene>
<protein>
    <recommendedName>
        <fullName evidence="6">RING-type domain-containing protein</fullName>
    </recommendedName>
</protein>
<dbReference type="GO" id="GO:0005634">
    <property type="term" value="C:nucleus"/>
    <property type="evidence" value="ECO:0007669"/>
    <property type="project" value="InterPro"/>
</dbReference>
<evidence type="ECO:0000256" key="4">
    <source>
        <dbReference type="PROSITE-ProRule" id="PRU00175"/>
    </source>
</evidence>
<dbReference type="Gene3D" id="3.30.40.10">
    <property type="entry name" value="Zinc/RING finger domain, C3HC4 (zinc finger)"/>
    <property type="match status" value="1"/>
</dbReference>
<evidence type="ECO:0000256" key="5">
    <source>
        <dbReference type="SAM" id="Coils"/>
    </source>
</evidence>
<dbReference type="GO" id="GO:0008270">
    <property type="term" value="F:zinc ion binding"/>
    <property type="evidence" value="ECO:0007669"/>
    <property type="project" value="UniProtKB-KW"/>
</dbReference>
<evidence type="ECO:0000259" key="6">
    <source>
        <dbReference type="PROSITE" id="PS50089"/>
    </source>
</evidence>
<keyword evidence="1" id="KW-0479">Metal-binding</keyword>
<accession>E4Z614</accession>
<keyword evidence="2 4" id="KW-0863">Zinc-finger</keyword>
<feature type="non-terminal residue" evidence="7">
    <location>
        <position position="1"/>
    </location>
</feature>
<dbReference type="Pfam" id="PF13639">
    <property type="entry name" value="zf-RING_2"/>
    <property type="match status" value="1"/>
</dbReference>
<dbReference type="PANTHER" id="PTHR16047">
    <property type="entry name" value="RFWD3 PROTEIN"/>
    <property type="match status" value="1"/>
</dbReference>